<organism evidence="1 2">
    <name type="scientific">Micrococcus cohnii</name>
    <dbReference type="NCBI Taxonomy" id="993416"/>
    <lineage>
        <taxon>Bacteria</taxon>
        <taxon>Bacillati</taxon>
        <taxon>Actinomycetota</taxon>
        <taxon>Actinomycetes</taxon>
        <taxon>Micrococcales</taxon>
        <taxon>Micrococcaceae</taxon>
        <taxon>Micrococcus</taxon>
    </lineage>
</organism>
<evidence type="ECO:0000313" key="2">
    <source>
        <dbReference type="Proteomes" id="UP000540191"/>
    </source>
</evidence>
<comment type="caution">
    <text evidence="1">The sequence shown here is derived from an EMBL/GenBank/DDBJ whole genome shotgun (WGS) entry which is preliminary data.</text>
</comment>
<reference evidence="1 2" key="1">
    <citation type="submission" date="2020-08" db="EMBL/GenBank/DDBJ databases">
        <title>Sequencing the genomes of 1000 actinobacteria strains.</title>
        <authorList>
            <person name="Klenk H.-P."/>
        </authorList>
    </citation>
    <scope>NUCLEOTIDE SEQUENCE [LARGE SCALE GENOMIC DNA]</scope>
    <source>
        <strain evidence="1 2">DSM 23974</strain>
    </source>
</reference>
<dbReference type="InterPro" id="IPR024524">
    <property type="entry name" value="DUF3800"/>
</dbReference>
<accession>A0A7W7GQM9</accession>
<evidence type="ECO:0000313" key="1">
    <source>
        <dbReference type="EMBL" id="MBB4736482.1"/>
    </source>
</evidence>
<name>A0A7W7GQM9_9MICC</name>
<dbReference type="Proteomes" id="UP000540191">
    <property type="component" value="Unassembled WGS sequence"/>
</dbReference>
<evidence type="ECO:0008006" key="3">
    <source>
        <dbReference type="Google" id="ProtNLM"/>
    </source>
</evidence>
<dbReference type="EMBL" id="JACHNA010000001">
    <property type="protein sequence ID" value="MBB4736482.1"/>
    <property type="molecule type" value="Genomic_DNA"/>
</dbReference>
<dbReference type="Pfam" id="PF12686">
    <property type="entry name" value="DUF3800"/>
    <property type="match status" value="1"/>
</dbReference>
<dbReference type="AlphaFoldDB" id="A0A7W7GQM9"/>
<keyword evidence="2" id="KW-1185">Reference proteome</keyword>
<dbReference type="RefSeq" id="WP_184242132.1">
    <property type="nucleotide sequence ID" value="NZ_JACHNA010000001.1"/>
</dbReference>
<protein>
    <recommendedName>
        <fullName evidence="3">DUF3800 domain-containing protein</fullName>
    </recommendedName>
</protein>
<sequence length="245" mass="28395">MTTDPREKSLRLCYLDESEQHRADRYYVGALVVDAEQVRSIDRSLDKLHEQLRADHPSAVPTELEFHGHAMFQGEEGWSGVDPGTRAWASQKAVELICSHEPWFGFQGVDTEGLRHRPGWEDQEPYLVVSGQLFNRIHRRSRLVSGGLMVIADEHHLREDSRLRYQRMRSESVKGLTDGKLGQLLDTIYFGPSNRSRLLQAVDVLTYFEQRRRHVQEKHPEAVRRMNNIGKSLDSVLAHDYVWRP</sequence>
<proteinExistence type="predicted"/>
<gene>
    <name evidence="1" type="ORF">HDA30_001990</name>
</gene>